<accession>A0ABN6LHT6</accession>
<name>A0ABN6LHT6_9BACT</name>
<proteinExistence type="predicted"/>
<keyword evidence="2" id="KW-1185">Reference proteome</keyword>
<reference evidence="1 2" key="1">
    <citation type="submission" date="2021-12" db="EMBL/GenBank/DDBJ databases">
        <title>Genome sequencing of bacteria with rrn-lacking chromosome and rrn-plasmid.</title>
        <authorList>
            <person name="Anda M."/>
            <person name="Iwasaki W."/>
        </authorList>
    </citation>
    <scope>NUCLEOTIDE SEQUENCE [LARGE SCALE GENOMIC DNA]</scope>
    <source>
        <strain evidence="1 2">NBRC 101262</strain>
        <plasmid evidence="1 2">pPP2</plasmid>
    </source>
</reference>
<evidence type="ECO:0000313" key="2">
    <source>
        <dbReference type="Proteomes" id="UP001354989"/>
    </source>
</evidence>
<dbReference type="Proteomes" id="UP001354989">
    <property type="component" value="Plasmid pPP2"/>
</dbReference>
<geneLocation type="plasmid" evidence="1 2">
    <name>pPP2</name>
</geneLocation>
<evidence type="ECO:0000313" key="1">
    <source>
        <dbReference type="EMBL" id="BDD01393.1"/>
    </source>
</evidence>
<gene>
    <name evidence="1" type="ORF">PEPS_36730</name>
</gene>
<dbReference type="EMBL" id="AP025294">
    <property type="protein sequence ID" value="BDD01393.1"/>
    <property type="molecule type" value="Genomic_DNA"/>
</dbReference>
<protein>
    <submittedName>
        <fullName evidence="1">Uncharacterized protein</fullName>
    </submittedName>
</protein>
<dbReference type="RefSeq" id="WP_338398695.1">
    <property type="nucleotide sequence ID" value="NZ_AP025294.1"/>
</dbReference>
<sequence>MNRVEEIISKSKDSLSKKSLDLFLCLMHKLKNVDEKEIEIQIEAQKDFARVSLTSKHNDRISFFVDIFNGYCDLFIDNGKEVFIQHEFQSLMEADDYFGEFLESPIKYVKAATENGKIRKEEYVLLSPRGNFKLSGKFEFVFINKSKLHKSEGSFMPWIKKSN</sequence>
<keyword evidence="1" id="KW-0614">Plasmid</keyword>
<organism evidence="1 2">
    <name type="scientific">Persicobacter psychrovividus</name>
    <dbReference type="NCBI Taxonomy" id="387638"/>
    <lineage>
        <taxon>Bacteria</taxon>
        <taxon>Pseudomonadati</taxon>
        <taxon>Bacteroidota</taxon>
        <taxon>Cytophagia</taxon>
        <taxon>Cytophagales</taxon>
        <taxon>Persicobacteraceae</taxon>
        <taxon>Persicobacter</taxon>
    </lineage>
</organism>